<dbReference type="Gene3D" id="2.60.120.260">
    <property type="entry name" value="Galactose-binding domain-like"/>
    <property type="match status" value="1"/>
</dbReference>
<dbReference type="SUPFAM" id="SSF49785">
    <property type="entry name" value="Galactose-binding domain-like"/>
    <property type="match status" value="1"/>
</dbReference>
<protein>
    <recommendedName>
        <fullName evidence="4">PA14 domain-containing protein</fullName>
    </recommendedName>
</protein>
<accession>A0A1U7CUU1</accession>
<dbReference type="AlphaFoldDB" id="A0A1U7CUU1"/>
<gene>
    <name evidence="2" type="ORF">BSF38_04272</name>
</gene>
<dbReference type="OrthoDB" id="266364at2"/>
<evidence type="ECO:0000256" key="1">
    <source>
        <dbReference type="SAM" id="SignalP"/>
    </source>
</evidence>
<evidence type="ECO:0000313" key="3">
    <source>
        <dbReference type="Proteomes" id="UP000186309"/>
    </source>
</evidence>
<dbReference type="STRING" id="1387353.BSF38_04272"/>
<organism evidence="2 3">
    <name type="scientific">Paludisphaera borealis</name>
    <dbReference type="NCBI Taxonomy" id="1387353"/>
    <lineage>
        <taxon>Bacteria</taxon>
        <taxon>Pseudomonadati</taxon>
        <taxon>Planctomycetota</taxon>
        <taxon>Planctomycetia</taxon>
        <taxon>Isosphaerales</taxon>
        <taxon>Isosphaeraceae</taxon>
        <taxon>Paludisphaera</taxon>
    </lineage>
</organism>
<dbReference type="InterPro" id="IPR008979">
    <property type="entry name" value="Galactose-bd-like_sf"/>
</dbReference>
<reference evidence="3" key="1">
    <citation type="submission" date="2016-12" db="EMBL/GenBank/DDBJ databases">
        <title>Comparative genomics of four Isosphaeraceae planctomycetes: a common pool of plasmids and glycoside hydrolase genes.</title>
        <authorList>
            <person name="Ivanova A."/>
        </authorList>
    </citation>
    <scope>NUCLEOTIDE SEQUENCE [LARGE SCALE GENOMIC DNA]</scope>
    <source>
        <strain evidence="3">PX4</strain>
    </source>
</reference>
<dbReference type="Proteomes" id="UP000186309">
    <property type="component" value="Chromosome"/>
</dbReference>
<dbReference type="RefSeq" id="WP_076349016.1">
    <property type="nucleotide sequence ID" value="NZ_CP019082.1"/>
</dbReference>
<keyword evidence="3" id="KW-1185">Reference proteome</keyword>
<name>A0A1U7CUU1_9BACT</name>
<evidence type="ECO:0008006" key="4">
    <source>
        <dbReference type="Google" id="ProtNLM"/>
    </source>
</evidence>
<feature type="chain" id="PRO_5013387145" description="PA14 domain-containing protein" evidence="1">
    <location>
        <begin position="31"/>
        <end position="209"/>
    </location>
</feature>
<dbReference type="EMBL" id="CP019082">
    <property type="protein sequence ID" value="APW62720.1"/>
    <property type="molecule type" value="Genomic_DNA"/>
</dbReference>
<sequence length="209" mass="23177">MTRLDSHARRLAPGVSFLALFVIASATASAAEPKKIDLRTRKGVEAVKGAWRWHDVTLVPVVGKNKDGSPNKTYNYEPRAMGLDYDDTKWEVIAPETLKDARSTGQICFCWYRINVTLPPEVEGKRVFFQTVVDDYGEVWVDGKLPYKPGDTGGPIAAGFNAPNRVELKDAKPGKSYQLAVFGINGPISYTPTNWIFLGPTFLELVDKK</sequence>
<dbReference type="KEGG" id="pbor:BSF38_04272"/>
<evidence type="ECO:0000313" key="2">
    <source>
        <dbReference type="EMBL" id="APW62720.1"/>
    </source>
</evidence>
<feature type="signal peptide" evidence="1">
    <location>
        <begin position="1"/>
        <end position="30"/>
    </location>
</feature>
<keyword evidence="1" id="KW-0732">Signal</keyword>
<proteinExistence type="predicted"/>